<accession>A0A915U9C7</accession>
<dbReference type="KEGG" id="ddu:GF1_11870"/>
<organism evidence="1 2">
    <name type="scientific">Desulfolithobacter dissulfuricans</name>
    <dbReference type="NCBI Taxonomy" id="2795293"/>
    <lineage>
        <taxon>Bacteria</taxon>
        <taxon>Pseudomonadati</taxon>
        <taxon>Thermodesulfobacteriota</taxon>
        <taxon>Desulfobulbia</taxon>
        <taxon>Desulfobulbales</taxon>
        <taxon>Desulfobulbaceae</taxon>
        <taxon>Desulfolithobacter</taxon>
    </lineage>
</organism>
<sequence>MKLKIEGYKPESQPWVQWMVLTRDCPFPYHARGPGRPVKVGSFACHGCESHKGATDEYVYCAAGDKRSGRKKKPELEIGMVGTDGNCLCCGGTGICTNIDGVEEACLTCNGRGS</sequence>
<dbReference type="AlphaFoldDB" id="A0A915U9C7"/>
<proteinExistence type="predicted"/>
<gene>
    <name evidence="1" type="ORF">GF1_11870</name>
</gene>
<reference evidence="1" key="1">
    <citation type="submission" date="2020-12" db="EMBL/GenBank/DDBJ databases">
        <title>Desulfobium dissulfuricans gen. nov., sp. nov., a novel mesophilic, sulfate-reducing bacterium isolated from a deep-sea hydrothermal vent.</title>
        <authorList>
            <person name="Hashimoto Y."/>
            <person name="Tame A."/>
            <person name="Sawayama S."/>
            <person name="Miyazaki J."/>
            <person name="Takai K."/>
            <person name="Nakagawa S."/>
        </authorList>
    </citation>
    <scope>NUCLEOTIDE SEQUENCE</scope>
    <source>
        <strain evidence="1">GF1</strain>
    </source>
</reference>
<evidence type="ECO:0000313" key="2">
    <source>
        <dbReference type="Proteomes" id="UP001063350"/>
    </source>
</evidence>
<dbReference type="Proteomes" id="UP001063350">
    <property type="component" value="Chromosome"/>
</dbReference>
<keyword evidence="2" id="KW-1185">Reference proteome</keyword>
<name>A0A915U9C7_9BACT</name>
<evidence type="ECO:0000313" key="1">
    <source>
        <dbReference type="EMBL" id="BCO08811.1"/>
    </source>
</evidence>
<protein>
    <submittedName>
        <fullName evidence="1">Uncharacterized protein</fullName>
    </submittedName>
</protein>
<dbReference type="EMBL" id="AP024233">
    <property type="protein sequence ID" value="BCO08811.1"/>
    <property type="molecule type" value="Genomic_DNA"/>
</dbReference>